<dbReference type="SUPFAM" id="SSF52540">
    <property type="entry name" value="P-loop containing nucleoside triphosphate hydrolases"/>
    <property type="match status" value="1"/>
</dbReference>
<dbReference type="NCBIfam" id="NF040713">
    <property type="entry name" value="ZapE"/>
    <property type="match status" value="1"/>
</dbReference>
<organism evidence="4 5">
    <name type="scientific">Eptatretus burgeri</name>
    <name type="common">Inshore hagfish</name>
    <dbReference type="NCBI Taxonomy" id="7764"/>
    <lineage>
        <taxon>Eukaryota</taxon>
        <taxon>Metazoa</taxon>
        <taxon>Chordata</taxon>
        <taxon>Craniata</taxon>
        <taxon>Vertebrata</taxon>
        <taxon>Cyclostomata</taxon>
        <taxon>Myxini</taxon>
        <taxon>Myxiniformes</taxon>
        <taxon>Myxinidae</taxon>
        <taxon>Eptatretinae</taxon>
        <taxon>Eptatretus</taxon>
    </lineage>
</organism>
<dbReference type="PANTHER" id="PTHR12169">
    <property type="entry name" value="ATPASE N2B"/>
    <property type="match status" value="1"/>
</dbReference>
<evidence type="ECO:0000256" key="3">
    <source>
        <dbReference type="ARBA" id="ARBA00022840"/>
    </source>
</evidence>
<evidence type="ECO:0000256" key="1">
    <source>
        <dbReference type="ARBA" id="ARBA00010322"/>
    </source>
</evidence>
<keyword evidence="5" id="KW-1185">Reference proteome</keyword>
<dbReference type="Proteomes" id="UP000694388">
    <property type="component" value="Unplaced"/>
</dbReference>
<dbReference type="Gene3D" id="3.40.50.300">
    <property type="entry name" value="P-loop containing nucleotide triphosphate hydrolases"/>
    <property type="match status" value="1"/>
</dbReference>
<protein>
    <recommendedName>
        <fullName evidence="6">AFG1-like ATPase</fullName>
    </recommendedName>
</protein>
<reference evidence="4" key="1">
    <citation type="submission" date="2025-08" db="UniProtKB">
        <authorList>
            <consortium name="Ensembl"/>
        </authorList>
    </citation>
    <scope>IDENTIFICATION</scope>
</reference>
<name>A0A8C4WUG2_EPTBU</name>
<dbReference type="InterPro" id="IPR027417">
    <property type="entry name" value="P-loop_NTPase"/>
</dbReference>
<dbReference type="GO" id="GO:0016887">
    <property type="term" value="F:ATP hydrolysis activity"/>
    <property type="evidence" value="ECO:0007669"/>
    <property type="project" value="InterPro"/>
</dbReference>
<evidence type="ECO:0000313" key="4">
    <source>
        <dbReference type="Ensembl" id="ENSEBUP00000011669.1"/>
    </source>
</evidence>
<keyword evidence="2" id="KW-0547">Nucleotide-binding</keyword>
<proteinExistence type="inferred from homology"/>
<sequence length="218" mass="23911">MRPFGPSSLRVVGSISTHVLINLSPQGQALSIHGSVGASGPSERYNRLVADGVLRADIGQQTVLEHADALHEALQRYHASTLTGIARFFSKSPTPPKGLYIHGSVGTGKTMVMDLFYESVAAERKKRVHFNAFMLDIHSRIHRLKQTLPRRGVGRPSRVFDPIAPVAAEISQETRLLCFDEFQVTDIADAMILQQLFGCLFRNGVVVVATSNRPPDGR</sequence>
<dbReference type="Ensembl" id="ENSEBUT00000012243.1">
    <property type="protein sequence ID" value="ENSEBUP00000011669.1"/>
    <property type="gene ID" value="ENSEBUG00000007477.1"/>
</dbReference>
<dbReference type="InterPro" id="IPR005654">
    <property type="entry name" value="ATPase_AFG1-like"/>
</dbReference>
<comment type="similarity">
    <text evidence="1">Belongs to the AFG1 ATPase family.</text>
</comment>
<dbReference type="AlphaFoldDB" id="A0A8C4WUG2"/>
<evidence type="ECO:0000256" key="2">
    <source>
        <dbReference type="ARBA" id="ARBA00022741"/>
    </source>
</evidence>
<dbReference type="GeneTree" id="ENSGT00390000013227"/>
<dbReference type="GO" id="GO:0005739">
    <property type="term" value="C:mitochondrion"/>
    <property type="evidence" value="ECO:0007669"/>
    <property type="project" value="TreeGrafter"/>
</dbReference>
<dbReference type="GO" id="GO:0005524">
    <property type="term" value="F:ATP binding"/>
    <property type="evidence" value="ECO:0007669"/>
    <property type="project" value="UniProtKB-KW"/>
</dbReference>
<dbReference type="PANTHER" id="PTHR12169:SF6">
    <property type="entry name" value="AFG1-LIKE ATPASE"/>
    <property type="match status" value="1"/>
</dbReference>
<keyword evidence="3" id="KW-0067">ATP-binding</keyword>
<evidence type="ECO:0000313" key="5">
    <source>
        <dbReference type="Proteomes" id="UP000694388"/>
    </source>
</evidence>
<reference evidence="4" key="2">
    <citation type="submission" date="2025-09" db="UniProtKB">
        <authorList>
            <consortium name="Ensembl"/>
        </authorList>
    </citation>
    <scope>IDENTIFICATION</scope>
</reference>
<evidence type="ECO:0008006" key="6">
    <source>
        <dbReference type="Google" id="ProtNLM"/>
    </source>
</evidence>
<accession>A0A8C4WUG2</accession>
<dbReference type="Pfam" id="PF03969">
    <property type="entry name" value="AFG1_ATPase"/>
    <property type="match status" value="1"/>
</dbReference>